<name>A0A1H2QBY6_9BACI</name>
<evidence type="ECO:0000259" key="7">
    <source>
        <dbReference type="Pfam" id="PF05239"/>
    </source>
</evidence>
<evidence type="ECO:0000256" key="5">
    <source>
        <dbReference type="HAMAP-Rule" id="MF_00014"/>
    </source>
</evidence>
<reference evidence="8 9" key="1">
    <citation type="submission" date="2016-10" db="EMBL/GenBank/DDBJ databases">
        <authorList>
            <person name="de Groot N.N."/>
        </authorList>
    </citation>
    <scope>NUCLEOTIDE SEQUENCE [LARGE SCALE GENOMIC DNA]</scope>
    <source>
        <strain evidence="8 9">DSM 23126</strain>
    </source>
</reference>
<comment type="subunit">
    <text evidence="5">Binds ribosomal protein uS19.</text>
</comment>
<dbReference type="Proteomes" id="UP000199488">
    <property type="component" value="Unassembled WGS sequence"/>
</dbReference>
<comment type="similarity">
    <text evidence="5">Belongs to the RimM family.</text>
</comment>
<dbReference type="PANTHER" id="PTHR33692:SF1">
    <property type="entry name" value="RIBOSOME MATURATION FACTOR RIMM"/>
    <property type="match status" value="1"/>
</dbReference>
<evidence type="ECO:0000313" key="9">
    <source>
        <dbReference type="Proteomes" id="UP000199488"/>
    </source>
</evidence>
<dbReference type="AlphaFoldDB" id="A0A1H2QBY6"/>
<accession>A0A1H2QBY6</accession>
<evidence type="ECO:0000256" key="4">
    <source>
        <dbReference type="ARBA" id="ARBA00023186"/>
    </source>
</evidence>
<keyword evidence="9" id="KW-1185">Reference proteome</keyword>
<feature type="domain" description="RimM N-terminal" evidence="6">
    <location>
        <begin position="6"/>
        <end position="90"/>
    </location>
</feature>
<dbReference type="GO" id="GO:0042274">
    <property type="term" value="P:ribosomal small subunit biogenesis"/>
    <property type="evidence" value="ECO:0007669"/>
    <property type="project" value="UniProtKB-UniRule"/>
</dbReference>
<organism evidence="8 9">
    <name type="scientific">Marinococcus luteus</name>
    <dbReference type="NCBI Taxonomy" id="1122204"/>
    <lineage>
        <taxon>Bacteria</taxon>
        <taxon>Bacillati</taxon>
        <taxon>Bacillota</taxon>
        <taxon>Bacilli</taxon>
        <taxon>Bacillales</taxon>
        <taxon>Bacillaceae</taxon>
        <taxon>Marinococcus</taxon>
    </lineage>
</organism>
<dbReference type="NCBIfam" id="TIGR02273">
    <property type="entry name" value="16S_RimM"/>
    <property type="match status" value="1"/>
</dbReference>
<evidence type="ECO:0000313" key="8">
    <source>
        <dbReference type="EMBL" id="SDW04174.1"/>
    </source>
</evidence>
<keyword evidence="2 5" id="KW-0690">Ribosome biogenesis</keyword>
<dbReference type="InterPro" id="IPR009000">
    <property type="entry name" value="Transl_B-barrel_sf"/>
</dbReference>
<evidence type="ECO:0000256" key="1">
    <source>
        <dbReference type="ARBA" id="ARBA00022490"/>
    </source>
</evidence>
<dbReference type="InterPro" id="IPR002676">
    <property type="entry name" value="RimM_N"/>
</dbReference>
<dbReference type="GO" id="GO:0043022">
    <property type="term" value="F:ribosome binding"/>
    <property type="evidence" value="ECO:0007669"/>
    <property type="project" value="InterPro"/>
</dbReference>
<keyword evidence="1 5" id="KW-0963">Cytoplasm</keyword>
<evidence type="ECO:0000256" key="2">
    <source>
        <dbReference type="ARBA" id="ARBA00022517"/>
    </source>
</evidence>
<feature type="domain" description="PRC-barrel" evidence="7">
    <location>
        <begin position="97"/>
        <end position="171"/>
    </location>
</feature>
<protein>
    <recommendedName>
        <fullName evidence="5">Ribosome maturation factor RimM</fullName>
    </recommendedName>
</protein>
<dbReference type="Gene3D" id="2.40.30.60">
    <property type="entry name" value="RimM"/>
    <property type="match status" value="1"/>
</dbReference>
<dbReference type="SUPFAM" id="SSF50447">
    <property type="entry name" value="Translation proteins"/>
    <property type="match status" value="1"/>
</dbReference>
<evidence type="ECO:0000256" key="3">
    <source>
        <dbReference type="ARBA" id="ARBA00022552"/>
    </source>
</evidence>
<dbReference type="STRING" id="1122204.SAMN05421781_0233"/>
<sequence>MEWFNVGTIVNTHGVRGEVRVKSVSDFEEDRFQPGQEVYVEKPETETGYEPLVIKSSRPHKQFILLTFEGFHSIDDVDWMKNAALSVPETALAPLEETEYYFHEIIDADVYTEEGSHLGYVKEILTPGANDVWVVEPAEGRQDILIPYIEEVVQQVDVAEKRITVRVMKGMLPE</sequence>
<keyword evidence="3 5" id="KW-0698">rRNA processing</keyword>
<proteinExistence type="inferred from homology"/>
<comment type="subcellular location">
    <subcellularLocation>
        <location evidence="5">Cytoplasm</location>
    </subcellularLocation>
</comment>
<dbReference type="Pfam" id="PF05239">
    <property type="entry name" value="PRC"/>
    <property type="match status" value="1"/>
</dbReference>
<dbReference type="Pfam" id="PF01782">
    <property type="entry name" value="RimM"/>
    <property type="match status" value="1"/>
</dbReference>
<dbReference type="EMBL" id="FNNC01000001">
    <property type="protein sequence ID" value="SDW04174.1"/>
    <property type="molecule type" value="Genomic_DNA"/>
</dbReference>
<evidence type="ECO:0000259" key="6">
    <source>
        <dbReference type="Pfam" id="PF01782"/>
    </source>
</evidence>
<dbReference type="OrthoDB" id="9810331at2"/>
<dbReference type="Gene3D" id="2.30.30.240">
    <property type="entry name" value="PRC-barrel domain"/>
    <property type="match status" value="1"/>
</dbReference>
<keyword evidence="4 5" id="KW-0143">Chaperone</keyword>
<comment type="domain">
    <text evidence="5">The PRC barrel domain binds ribosomal protein uS19.</text>
</comment>
<dbReference type="GO" id="GO:0005840">
    <property type="term" value="C:ribosome"/>
    <property type="evidence" value="ECO:0007669"/>
    <property type="project" value="InterPro"/>
</dbReference>
<comment type="function">
    <text evidence="5">An accessory protein needed during the final step in the assembly of 30S ribosomal subunit, possibly for assembly of the head region. Essential for efficient processing of 16S rRNA. May be needed both before and after RbfA during the maturation of 16S rRNA. It has affinity for free ribosomal 30S subunits but not for 70S ribosomes.</text>
</comment>
<dbReference type="GO" id="GO:0006364">
    <property type="term" value="P:rRNA processing"/>
    <property type="evidence" value="ECO:0007669"/>
    <property type="project" value="UniProtKB-UniRule"/>
</dbReference>
<dbReference type="SUPFAM" id="SSF50346">
    <property type="entry name" value="PRC-barrel domain"/>
    <property type="match status" value="1"/>
</dbReference>
<dbReference type="InterPro" id="IPR036976">
    <property type="entry name" value="RimM_N_sf"/>
</dbReference>
<dbReference type="InterPro" id="IPR011033">
    <property type="entry name" value="PRC_barrel-like_sf"/>
</dbReference>
<dbReference type="GO" id="GO:0005737">
    <property type="term" value="C:cytoplasm"/>
    <property type="evidence" value="ECO:0007669"/>
    <property type="project" value="UniProtKB-SubCell"/>
</dbReference>
<dbReference type="InterPro" id="IPR011961">
    <property type="entry name" value="RimM"/>
</dbReference>
<gene>
    <name evidence="5" type="primary">rimM</name>
    <name evidence="8" type="ORF">SAMN05421781_0233</name>
</gene>
<dbReference type="RefSeq" id="WP_091610284.1">
    <property type="nucleotide sequence ID" value="NZ_FNNC01000001.1"/>
</dbReference>
<dbReference type="HAMAP" id="MF_00014">
    <property type="entry name" value="Ribosome_mat_RimM"/>
    <property type="match status" value="1"/>
</dbReference>
<dbReference type="InterPro" id="IPR027275">
    <property type="entry name" value="PRC-brl_dom"/>
</dbReference>
<dbReference type="PANTHER" id="PTHR33692">
    <property type="entry name" value="RIBOSOME MATURATION FACTOR RIMM"/>
    <property type="match status" value="1"/>
</dbReference>